<feature type="region of interest" description="Disordered" evidence="8">
    <location>
        <begin position="559"/>
        <end position="591"/>
    </location>
</feature>
<dbReference type="InterPro" id="IPR001343">
    <property type="entry name" value="Hemolysn_Ca-bd"/>
</dbReference>
<keyword evidence="6" id="KW-0843">Virulence</keyword>
<evidence type="ECO:0000256" key="3">
    <source>
        <dbReference type="ARBA" id="ARBA00022525"/>
    </source>
</evidence>
<feature type="region of interest" description="Disordered" evidence="8">
    <location>
        <begin position="517"/>
        <end position="536"/>
    </location>
</feature>
<keyword evidence="3" id="KW-0964">Secreted</keyword>
<accession>A0A8J8B945</accession>
<dbReference type="AlphaFoldDB" id="A0A8J8B945"/>
<reference evidence="9" key="1">
    <citation type="submission" date="2021-04" db="EMBL/GenBank/DDBJ databases">
        <authorList>
            <person name="Yoon J."/>
        </authorList>
    </citation>
    <scope>NUCLEOTIDE SEQUENCE</scope>
    <source>
        <strain evidence="9">KMU-90</strain>
    </source>
</reference>
<comment type="subcellular location">
    <subcellularLocation>
        <location evidence="1">Membrane</location>
    </subcellularLocation>
    <subcellularLocation>
        <location evidence="2">Secreted</location>
    </subcellularLocation>
</comment>
<dbReference type="GO" id="GO:0090729">
    <property type="term" value="F:toxin activity"/>
    <property type="evidence" value="ECO:0007669"/>
    <property type="project" value="UniProtKB-KW"/>
</dbReference>
<feature type="region of interest" description="Disordered" evidence="8">
    <location>
        <begin position="469"/>
        <end position="490"/>
    </location>
</feature>
<evidence type="ECO:0000256" key="8">
    <source>
        <dbReference type="SAM" id="MobiDB-lite"/>
    </source>
</evidence>
<evidence type="ECO:0000313" key="9">
    <source>
        <dbReference type="EMBL" id="MBS0125479.1"/>
    </source>
</evidence>
<protein>
    <recommendedName>
        <fullName evidence="11">Calcium-binding protein</fullName>
    </recommendedName>
</protein>
<comment type="caution">
    <text evidence="9">The sequence shown here is derived from an EMBL/GenBank/DDBJ whole genome shotgun (WGS) entry which is preliminary data.</text>
</comment>
<gene>
    <name evidence="9" type="ORF">KB874_15430</name>
</gene>
<evidence type="ECO:0000256" key="1">
    <source>
        <dbReference type="ARBA" id="ARBA00004370"/>
    </source>
</evidence>
<feature type="compositionally biased region" description="Basic and acidic residues" evidence="8">
    <location>
        <begin position="574"/>
        <end position="591"/>
    </location>
</feature>
<dbReference type="InterPro" id="IPR018511">
    <property type="entry name" value="Hemolysin-typ_Ca-bd_CS"/>
</dbReference>
<evidence type="ECO:0000256" key="2">
    <source>
        <dbReference type="ARBA" id="ARBA00004613"/>
    </source>
</evidence>
<dbReference type="PANTHER" id="PTHR38340">
    <property type="entry name" value="S-LAYER PROTEIN"/>
    <property type="match status" value="1"/>
</dbReference>
<dbReference type="SUPFAM" id="SSF51120">
    <property type="entry name" value="beta-Roll"/>
    <property type="match status" value="3"/>
</dbReference>
<evidence type="ECO:0000313" key="10">
    <source>
        <dbReference type="Proteomes" id="UP000681356"/>
    </source>
</evidence>
<feature type="compositionally biased region" description="Acidic residues" evidence="8">
    <location>
        <begin position="518"/>
        <end position="527"/>
    </location>
</feature>
<dbReference type="PANTHER" id="PTHR38340:SF1">
    <property type="entry name" value="S-LAYER PROTEIN"/>
    <property type="match status" value="1"/>
</dbReference>
<feature type="region of interest" description="Disordered" evidence="8">
    <location>
        <begin position="414"/>
        <end position="435"/>
    </location>
</feature>
<evidence type="ECO:0008006" key="11">
    <source>
        <dbReference type="Google" id="ProtNLM"/>
    </source>
</evidence>
<keyword evidence="5" id="KW-0677">Repeat</keyword>
<dbReference type="PRINTS" id="PR00313">
    <property type="entry name" value="CABNDNGRPT"/>
</dbReference>
<sequence length="769" mass="78585">MSSFQIESTPDAFFVRQVLPMADGRFAALIAGVGAAPSQVALFGTARDGTVQRIGTDIFPANGAGSLVERANGGFAVLSGLNDGSPDSGRLLVTLFDAGGTEVDSFLQPQGIRLRGDPELNFGAVPGSPDIWLGGFDGAQFSINRTDTETLHVLDPLQSLPGNLGFAFDGGFGVAGFFANSGTRGELVEATSVTTADGFVPTYANPRNVDFSIRSLTTAGNLFVEAGVILQRQRIADGGNLLSSYQINIAEPDTGTIRTLVGEDLGFGFASVKAVEVPGLGFAVLITVEGGPIGTSGFIEEAEVIFFDLAGEQRGSATVSDLVGQRTTAANGTFSFTALVDPLHQVLRFLTVWMPLDEAGARLPSRGTITTLIPTPFGDQVGFLQEGTVYGDFLAGLAMGDVISGGDGNDTLHGRGGGDVLDGGNGDDTLHGGGGNDDMLGGAGFDLLFGDDGNDRLIGGDDDDFLAGNRGNDTLAGGDGNDEMQGGSGNDLLFGEAGADRLNGFAGADVLRGGLGDDTLEGDDGDDALSGGEGNDVLRGGRGRDDLFGFAGNDELQGGLGDDTLAGGAGADTLRGHEDNDRLSGDDGDDFLKGGKGNDTLFGGADNDTLDGEAGDDILVGGEGSDLMVGGFGADRLFGMGGNDILLGGSRSDTLSGGDGDDLIEGEGGSDLLIGGRGADTFLFTAIADLGSLAVFDRIQDFDPTVDVLDFQFAGPIEKSSSLSGAGEAEYVYTPSTGVLSADIDGDGSVDFQLRFLNKPTFEAMPDLI</sequence>
<dbReference type="Proteomes" id="UP000681356">
    <property type="component" value="Unassembled WGS sequence"/>
</dbReference>
<dbReference type="InterPro" id="IPR003995">
    <property type="entry name" value="RTX_toxin_determinant-A"/>
</dbReference>
<evidence type="ECO:0000256" key="5">
    <source>
        <dbReference type="ARBA" id="ARBA00022737"/>
    </source>
</evidence>
<organism evidence="9 10">
    <name type="scientific">Thetidibacter halocola</name>
    <dbReference type="NCBI Taxonomy" id="2827239"/>
    <lineage>
        <taxon>Bacteria</taxon>
        <taxon>Pseudomonadati</taxon>
        <taxon>Pseudomonadota</taxon>
        <taxon>Alphaproteobacteria</taxon>
        <taxon>Rhodobacterales</taxon>
        <taxon>Roseobacteraceae</taxon>
        <taxon>Thetidibacter</taxon>
    </lineage>
</organism>
<evidence type="ECO:0000256" key="6">
    <source>
        <dbReference type="ARBA" id="ARBA00023026"/>
    </source>
</evidence>
<evidence type="ECO:0000256" key="7">
    <source>
        <dbReference type="ARBA" id="ARBA00023136"/>
    </source>
</evidence>
<dbReference type="GO" id="GO:0016020">
    <property type="term" value="C:membrane"/>
    <property type="evidence" value="ECO:0007669"/>
    <property type="project" value="UniProtKB-SubCell"/>
</dbReference>
<evidence type="ECO:0000256" key="4">
    <source>
        <dbReference type="ARBA" id="ARBA00022656"/>
    </source>
</evidence>
<keyword evidence="10" id="KW-1185">Reference proteome</keyword>
<dbReference type="InterPro" id="IPR050557">
    <property type="entry name" value="RTX_toxin/Mannuronan_C5-epim"/>
</dbReference>
<dbReference type="PRINTS" id="PR01488">
    <property type="entry name" value="RTXTOXINA"/>
</dbReference>
<dbReference type="GO" id="GO:0005576">
    <property type="term" value="C:extracellular region"/>
    <property type="evidence" value="ECO:0007669"/>
    <property type="project" value="UniProtKB-SubCell"/>
</dbReference>
<dbReference type="PROSITE" id="PS00330">
    <property type="entry name" value="HEMOLYSIN_CALCIUM"/>
    <property type="match status" value="6"/>
</dbReference>
<dbReference type="GO" id="GO:0005509">
    <property type="term" value="F:calcium ion binding"/>
    <property type="evidence" value="ECO:0007669"/>
    <property type="project" value="InterPro"/>
</dbReference>
<dbReference type="InterPro" id="IPR011049">
    <property type="entry name" value="Serralysin-like_metalloprot_C"/>
</dbReference>
<keyword evidence="4" id="KW-0800">Toxin</keyword>
<dbReference type="RefSeq" id="WP_212537447.1">
    <property type="nucleotide sequence ID" value="NZ_JAGTUU010000006.1"/>
</dbReference>
<dbReference type="EMBL" id="JAGTUU010000006">
    <property type="protein sequence ID" value="MBS0125479.1"/>
    <property type="molecule type" value="Genomic_DNA"/>
</dbReference>
<keyword evidence="7" id="KW-0472">Membrane</keyword>
<dbReference type="Gene3D" id="2.150.10.10">
    <property type="entry name" value="Serralysin-like metalloprotease, C-terminal"/>
    <property type="match status" value="5"/>
</dbReference>
<name>A0A8J8B945_9RHOB</name>
<dbReference type="Pfam" id="PF00353">
    <property type="entry name" value="HemolysinCabind"/>
    <property type="match status" value="6"/>
</dbReference>
<proteinExistence type="predicted"/>